<gene>
    <name evidence="1" type="ORF">BROSI_A1413</name>
</gene>
<reference evidence="2" key="1">
    <citation type="journal article" date="2015" name="Genome Announc.">
        <title>Draft Genome Sequence of an Anaerobic Ammonium-Oxidizing Bacterium, "Candidatus Brocadia sinica".</title>
        <authorList>
            <person name="Oshiki M."/>
            <person name="Shinyako-Hata K."/>
            <person name="Satoh H."/>
            <person name="Okabe S."/>
        </authorList>
    </citation>
    <scope>NUCLEOTIDE SEQUENCE [LARGE SCALE GENOMIC DNA]</scope>
    <source>
        <strain evidence="2">JPN1</strain>
    </source>
</reference>
<accession>A0ABQ0JW44</accession>
<protein>
    <submittedName>
        <fullName evidence="1">Uncharacterized protein</fullName>
    </submittedName>
</protein>
<dbReference type="RefSeq" id="WP_052562978.1">
    <property type="nucleotide sequence ID" value="NZ_BAFN01000001.1"/>
</dbReference>
<dbReference type="EMBL" id="BAFN01000001">
    <property type="protein sequence ID" value="GAN32898.1"/>
    <property type="molecule type" value="Genomic_DNA"/>
</dbReference>
<comment type="caution">
    <text evidence="1">The sequence shown here is derived from an EMBL/GenBank/DDBJ whole genome shotgun (WGS) entry which is preliminary data.</text>
</comment>
<sequence>MDEKTFARIRDWVEPAHPAVVRLYDDLIDIYIRIREKFQKEIDNAFDRISRQIGFVVTTTVPVVFEIGDKGVFKRMCMGAEHLKDTLFDKELSKVFGPLPDPWKVAAGSYNLYLIWFDALHLKLRTDWMEPAHFFKERLTTDIRAKSVAGIGGKALKQGWEWQEPAHWFDPGIAIAVEELVLIEAIDRVYPELHLVDHVAFVREALRRQVRPEVMEPAHFLRRIGKGMCSEGTEENR</sequence>
<dbReference type="Proteomes" id="UP000032309">
    <property type="component" value="Unassembled WGS sequence"/>
</dbReference>
<evidence type="ECO:0000313" key="2">
    <source>
        <dbReference type="Proteomes" id="UP000032309"/>
    </source>
</evidence>
<name>A0ABQ0JW44_9BACT</name>
<keyword evidence="2" id="KW-1185">Reference proteome</keyword>
<organism evidence="1 2">
    <name type="scientific">Candidatus Brocadia sinica JPN1</name>
    <dbReference type="NCBI Taxonomy" id="1197129"/>
    <lineage>
        <taxon>Bacteria</taxon>
        <taxon>Pseudomonadati</taxon>
        <taxon>Planctomycetota</taxon>
        <taxon>Candidatus Brocadiia</taxon>
        <taxon>Candidatus Brocadiales</taxon>
        <taxon>Candidatus Brocadiaceae</taxon>
        <taxon>Candidatus Brocadia</taxon>
    </lineage>
</organism>
<proteinExistence type="predicted"/>
<evidence type="ECO:0000313" key="1">
    <source>
        <dbReference type="EMBL" id="GAN32898.1"/>
    </source>
</evidence>